<reference evidence="1 2" key="1">
    <citation type="journal article" date="2019" name="Sci. Rep.">
        <title>Orb-weaving spider Araneus ventricosus genome elucidates the spidroin gene catalogue.</title>
        <authorList>
            <person name="Kono N."/>
            <person name="Nakamura H."/>
            <person name="Ohtoshi R."/>
            <person name="Moran D.A.P."/>
            <person name="Shinohara A."/>
            <person name="Yoshida Y."/>
            <person name="Fujiwara M."/>
            <person name="Mori M."/>
            <person name="Tomita M."/>
            <person name="Arakawa K."/>
        </authorList>
    </citation>
    <scope>NUCLEOTIDE SEQUENCE [LARGE SCALE GENOMIC DNA]</scope>
</reference>
<sequence>MRRSRSCNVGGGVAYTCCLRYHHRKKSIGVRSGERGGHSWKPPYPIICSPNSSTRKGVDGFSVETPALLTDPVPISQSSDSLTDAWAITKFFLDYVMHSSFAYRQFNSNLKCGDPTILTYELIHSRDRGTVGHNVRLPRAWQVLDVYGSHLITLTPPE</sequence>
<accession>A0A4Y2DKA1</accession>
<protein>
    <submittedName>
        <fullName evidence="1">Uncharacterized protein</fullName>
    </submittedName>
</protein>
<name>A0A4Y2DKA1_ARAVE</name>
<evidence type="ECO:0000313" key="2">
    <source>
        <dbReference type="Proteomes" id="UP000499080"/>
    </source>
</evidence>
<evidence type="ECO:0000313" key="1">
    <source>
        <dbReference type="EMBL" id="GBM17233.1"/>
    </source>
</evidence>
<proteinExistence type="predicted"/>
<organism evidence="1 2">
    <name type="scientific">Araneus ventricosus</name>
    <name type="common">Orbweaver spider</name>
    <name type="synonym">Epeira ventricosa</name>
    <dbReference type="NCBI Taxonomy" id="182803"/>
    <lineage>
        <taxon>Eukaryota</taxon>
        <taxon>Metazoa</taxon>
        <taxon>Ecdysozoa</taxon>
        <taxon>Arthropoda</taxon>
        <taxon>Chelicerata</taxon>
        <taxon>Arachnida</taxon>
        <taxon>Araneae</taxon>
        <taxon>Araneomorphae</taxon>
        <taxon>Entelegynae</taxon>
        <taxon>Araneoidea</taxon>
        <taxon>Araneidae</taxon>
        <taxon>Araneus</taxon>
    </lineage>
</organism>
<comment type="caution">
    <text evidence="1">The sequence shown here is derived from an EMBL/GenBank/DDBJ whole genome shotgun (WGS) entry which is preliminary data.</text>
</comment>
<dbReference type="EMBL" id="BGPR01000385">
    <property type="protein sequence ID" value="GBM17233.1"/>
    <property type="molecule type" value="Genomic_DNA"/>
</dbReference>
<dbReference type="Proteomes" id="UP000499080">
    <property type="component" value="Unassembled WGS sequence"/>
</dbReference>
<dbReference type="AlphaFoldDB" id="A0A4Y2DKA1"/>
<gene>
    <name evidence="1" type="ORF">AVEN_223781_1</name>
</gene>
<keyword evidence="2" id="KW-1185">Reference proteome</keyword>